<keyword evidence="10" id="KW-1185">Reference proteome</keyword>
<dbReference type="Proteomes" id="UP000199657">
    <property type="component" value="Unassembled WGS sequence"/>
</dbReference>
<keyword evidence="3" id="KW-0813">Transport</keyword>
<reference evidence="9 10" key="1">
    <citation type="submission" date="2016-10" db="EMBL/GenBank/DDBJ databases">
        <authorList>
            <person name="de Groot N.N."/>
        </authorList>
    </citation>
    <scope>NUCLEOTIDE SEQUENCE [LARGE SCALE GENOMIC DNA]</scope>
    <source>
        <strain evidence="9 10">CGMCC 1.6291</strain>
    </source>
</reference>
<dbReference type="OrthoDB" id="9784450at2"/>
<evidence type="ECO:0000256" key="7">
    <source>
        <dbReference type="ARBA" id="ARBA00023136"/>
    </source>
</evidence>
<evidence type="ECO:0000256" key="5">
    <source>
        <dbReference type="ARBA" id="ARBA00022741"/>
    </source>
</evidence>
<dbReference type="SUPFAM" id="SSF52540">
    <property type="entry name" value="P-loop containing nucleoside triphosphate hydrolases"/>
    <property type="match status" value="2"/>
</dbReference>
<sequence>MVPGIEIENLSVFAGDDCLVENLSLTLNRGERLTILGETGAGKSILAQAVMGLLPPGMTTQGRIRIDGRDLRDLDEDTLHQLWGRTITMLPQEPWHSLDPLMRSQQQVAEVYECVLDQSRSVAQQSAHRDLDGVGLANDGAKLPGELSGGMAQRLAFCAATAGGARIILADEPTKGLDASKRDYVATLLTRQADDGAVLTITHDIDVARQLGGRIIVMRHGQVVEEGSAGQLLAAARAEYTRELMAASPALWESVDKHAGRRLRQQTPVIQARQLSKVRGGKRLFHELDLDVFPGEVIGVTGDSGCGKSTLGDILLGLLPPDTGTVQRAEGIPGHKYLKLYQDPPAAFAPGVPLGRLFDDLIQLHGLDADRLPPLLEQMRLAPELLERPAGDVSGGELQRLAIARTMLLEPVLLFADEPVSRLDPITSRDIILMLGELARTRNYAVLLVSHDPVLVDRVCHRVLRLD</sequence>
<protein>
    <submittedName>
        <fullName evidence="9">Peptide/nickel transport system ATP-binding protein</fullName>
    </submittedName>
</protein>
<evidence type="ECO:0000313" key="9">
    <source>
        <dbReference type="EMBL" id="SEO73344.1"/>
    </source>
</evidence>
<keyword evidence="5" id="KW-0547">Nucleotide-binding</keyword>
<accession>A0A1H8S4K4</accession>
<comment type="similarity">
    <text evidence="2">Belongs to the ABC transporter superfamily.</text>
</comment>
<dbReference type="STRING" id="406100.SAMN04488052_102463"/>
<keyword evidence="6 9" id="KW-0067">ATP-binding</keyword>
<gene>
    <name evidence="9" type="ORF">SAMN04488052_102463</name>
</gene>
<comment type="subcellular location">
    <subcellularLocation>
        <location evidence="1">Cell inner membrane</location>
        <topology evidence="1">Peripheral membrane protein</topology>
    </subcellularLocation>
</comment>
<dbReference type="SMART" id="SM00382">
    <property type="entry name" value="AAA"/>
    <property type="match status" value="2"/>
</dbReference>
<dbReference type="Pfam" id="PF00005">
    <property type="entry name" value="ABC_tran"/>
    <property type="match status" value="2"/>
</dbReference>
<evidence type="ECO:0000313" key="10">
    <source>
        <dbReference type="Proteomes" id="UP000199657"/>
    </source>
</evidence>
<evidence type="ECO:0000256" key="3">
    <source>
        <dbReference type="ARBA" id="ARBA00022448"/>
    </source>
</evidence>
<evidence type="ECO:0000256" key="4">
    <source>
        <dbReference type="ARBA" id="ARBA00022475"/>
    </source>
</evidence>
<dbReference type="InterPro" id="IPR003439">
    <property type="entry name" value="ABC_transporter-like_ATP-bd"/>
</dbReference>
<name>A0A1H8S4K4_9GAMM</name>
<keyword evidence="4" id="KW-1003">Cell membrane</keyword>
<feature type="domain" description="ABC transporter" evidence="8">
    <location>
        <begin position="270"/>
        <end position="467"/>
    </location>
</feature>
<evidence type="ECO:0000259" key="8">
    <source>
        <dbReference type="PROSITE" id="PS50893"/>
    </source>
</evidence>
<dbReference type="RefSeq" id="WP_091641327.1">
    <property type="nucleotide sequence ID" value="NZ_FOEG01000002.1"/>
</dbReference>
<feature type="domain" description="ABC transporter" evidence="8">
    <location>
        <begin position="5"/>
        <end position="245"/>
    </location>
</feature>
<dbReference type="PROSITE" id="PS50893">
    <property type="entry name" value="ABC_TRANSPORTER_2"/>
    <property type="match status" value="2"/>
</dbReference>
<dbReference type="PANTHER" id="PTHR43297:SF7">
    <property type="entry name" value="D,D-DIPEPTIDE TRANSPORT ATP-BINDING PROTEIN DDPD-RELATED"/>
    <property type="match status" value="1"/>
</dbReference>
<dbReference type="InterPro" id="IPR017871">
    <property type="entry name" value="ABC_transporter-like_CS"/>
</dbReference>
<dbReference type="InterPro" id="IPR003593">
    <property type="entry name" value="AAA+_ATPase"/>
</dbReference>
<proteinExistence type="inferred from homology"/>
<evidence type="ECO:0000256" key="1">
    <source>
        <dbReference type="ARBA" id="ARBA00004417"/>
    </source>
</evidence>
<dbReference type="PANTHER" id="PTHR43297">
    <property type="entry name" value="OLIGOPEPTIDE TRANSPORT ATP-BINDING PROTEIN APPD"/>
    <property type="match status" value="1"/>
</dbReference>
<dbReference type="EMBL" id="FOEG01000002">
    <property type="protein sequence ID" value="SEO73344.1"/>
    <property type="molecule type" value="Genomic_DNA"/>
</dbReference>
<dbReference type="GO" id="GO:0016887">
    <property type="term" value="F:ATP hydrolysis activity"/>
    <property type="evidence" value="ECO:0007669"/>
    <property type="project" value="InterPro"/>
</dbReference>
<evidence type="ECO:0000256" key="2">
    <source>
        <dbReference type="ARBA" id="ARBA00005417"/>
    </source>
</evidence>
<organism evidence="9 10">
    <name type="scientific">Aquisalimonas asiatica</name>
    <dbReference type="NCBI Taxonomy" id="406100"/>
    <lineage>
        <taxon>Bacteria</taxon>
        <taxon>Pseudomonadati</taxon>
        <taxon>Pseudomonadota</taxon>
        <taxon>Gammaproteobacteria</taxon>
        <taxon>Chromatiales</taxon>
        <taxon>Ectothiorhodospiraceae</taxon>
        <taxon>Aquisalimonas</taxon>
    </lineage>
</organism>
<evidence type="ECO:0000256" key="6">
    <source>
        <dbReference type="ARBA" id="ARBA00022840"/>
    </source>
</evidence>
<dbReference type="InterPro" id="IPR050388">
    <property type="entry name" value="ABC_Ni/Peptide_Import"/>
</dbReference>
<keyword evidence="7" id="KW-0472">Membrane</keyword>
<dbReference type="Gene3D" id="3.40.50.300">
    <property type="entry name" value="P-loop containing nucleotide triphosphate hydrolases"/>
    <property type="match status" value="2"/>
</dbReference>
<dbReference type="GO" id="GO:0005524">
    <property type="term" value="F:ATP binding"/>
    <property type="evidence" value="ECO:0007669"/>
    <property type="project" value="UniProtKB-KW"/>
</dbReference>
<dbReference type="InterPro" id="IPR027417">
    <property type="entry name" value="P-loop_NTPase"/>
</dbReference>
<dbReference type="GO" id="GO:0005886">
    <property type="term" value="C:plasma membrane"/>
    <property type="evidence" value="ECO:0007669"/>
    <property type="project" value="UniProtKB-SubCell"/>
</dbReference>
<dbReference type="PROSITE" id="PS00211">
    <property type="entry name" value="ABC_TRANSPORTER_1"/>
    <property type="match status" value="2"/>
</dbReference>
<dbReference type="AlphaFoldDB" id="A0A1H8S4K4"/>